<dbReference type="InterPro" id="IPR003346">
    <property type="entry name" value="Transposase_20"/>
</dbReference>
<dbReference type="InterPro" id="IPR002525">
    <property type="entry name" value="Transp_IS110-like_N"/>
</dbReference>
<feature type="domain" description="Transposase IS116/IS110/IS902 C-terminal" evidence="3">
    <location>
        <begin position="193"/>
        <end position="276"/>
    </location>
</feature>
<dbReference type="GO" id="GO:0006313">
    <property type="term" value="P:DNA transposition"/>
    <property type="evidence" value="ECO:0007669"/>
    <property type="project" value="InterPro"/>
</dbReference>
<feature type="coiled-coil region" evidence="1">
    <location>
        <begin position="157"/>
        <end position="184"/>
    </location>
</feature>
<evidence type="ECO:0000313" key="5">
    <source>
        <dbReference type="Proteomes" id="UP000245926"/>
    </source>
</evidence>
<dbReference type="AlphaFoldDB" id="A0A2U8WCP6"/>
<proteinExistence type="predicted"/>
<name>A0A2U8WCP6_9HYPH</name>
<reference evidence="5" key="1">
    <citation type="submission" date="2018-05" db="EMBL/GenBank/DDBJ databases">
        <title>Complete Genome Sequence of Methylobacterium sp. 17SD2-17.</title>
        <authorList>
            <person name="Srinivasan S."/>
        </authorList>
    </citation>
    <scope>NUCLEOTIDE SEQUENCE [LARGE SCALE GENOMIC DNA]</scope>
    <source>
        <strain evidence="5">17SD2-17</strain>
    </source>
</reference>
<dbReference type="Proteomes" id="UP000245926">
    <property type="component" value="Chromosome"/>
</dbReference>
<dbReference type="Pfam" id="PF02371">
    <property type="entry name" value="Transposase_20"/>
    <property type="match status" value="1"/>
</dbReference>
<organism evidence="4 5">
    <name type="scientific">Methylobacterium durans</name>
    <dbReference type="NCBI Taxonomy" id="2202825"/>
    <lineage>
        <taxon>Bacteria</taxon>
        <taxon>Pseudomonadati</taxon>
        <taxon>Pseudomonadota</taxon>
        <taxon>Alphaproteobacteria</taxon>
        <taxon>Hyphomicrobiales</taxon>
        <taxon>Methylobacteriaceae</taxon>
        <taxon>Methylobacterium</taxon>
    </lineage>
</organism>
<dbReference type="Pfam" id="PF01548">
    <property type="entry name" value="DEDD_Tnp_IS110"/>
    <property type="match status" value="1"/>
</dbReference>
<dbReference type="KEGG" id="mets:DK389_29110"/>
<sequence length="315" mass="34081">MEHSTPVTAGIDIGKDHLDACLHPGGSERRFTNDARGHRALIAWLAPHTLARVVYEATGAYHRAFERTLAQAGLPLAKVNPRQARRFAEATGRLAKTDRCDAAMLARLGALLEPPVRSLPTPLLGTMRELHGARQALIKDRTAALNRQKTLTAALLKRQALQRLRQIEAQLAAIEAELDALCGADPDLDRRRTILASIPGIGVATAVALLIEMPELGSLEPGPAASLAGLAPMARDSGRSQGRRFIRGGRASLRQALYMPALVATRFNSDLRAKYQALRAAGKPPKLALTAVMRKLLLLANALLRDGRTWQQKVA</sequence>
<keyword evidence="5" id="KW-1185">Reference proteome</keyword>
<accession>A0A2U8WCP6</accession>
<dbReference type="EMBL" id="CP029550">
    <property type="protein sequence ID" value="AWN43839.1"/>
    <property type="molecule type" value="Genomic_DNA"/>
</dbReference>
<dbReference type="GO" id="GO:0004803">
    <property type="term" value="F:transposase activity"/>
    <property type="evidence" value="ECO:0007669"/>
    <property type="project" value="InterPro"/>
</dbReference>
<dbReference type="OrthoDB" id="8261795at2"/>
<dbReference type="InterPro" id="IPR047650">
    <property type="entry name" value="Transpos_IS110"/>
</dbReference>
<feature type="domain" description="Transposase IS110-like N-terminal" evidence="2">
    <location>
        <begin position="9"/>
        <end position="149"/>
    </location>
</feature>
<evidence type="ECO:0000259" key="3">
    <source>
        <dbReference type="Pfam" id="PF02371"/>
    </source>
</evidence>
<dbReference type="PANTHER" id="PTHR33055:SF13">
    <property type="entry name" value="TRANSPOSASE"/>
    <property type="match status" value="1"/>
</dbReference>
<evidence type="ECO:0000259" key="2">
    <source>
        <dbReference type="Pfam" id="PF01548"/>
    </source>
</evidence>
<protein>
    <submittedName>
        <fullName evidence="4">IS110 family transposase</fullName>
    </submittedName>
</protein>
<evidence type="ECO:0000313" key="4">
    <source>
        <dbReference type="EMBL" id="AWN43839.1"/>
    </source>
</evidence>
<evidence type="ECO:0000256" key="1">
    <source>
        <dbReference type="SAM" id="Coils"/>
    </source>
</evidence>
<gene>
    <name evidence="4" type="ORF">DK389_29110</name>
</gene>
<dbReference type="PANTHER" id="PTHR33055">
    <property type="entry name" value="TRANSPOSASE FOR INSERTION SEQUENCE ELEMENT IS1111A"/>
    <property type="match status" value="1"/>
</dbReference>
<keyword evidence="1" id="KW-0175">Coiled coil</keyword>
<dbReference type="RefSeq" id="WP_109895017.1">
    <property type="nucleotide sequence ID" value="NZ_CP029550.1"/>
</dbReference>
<dbReference type="GO" id="GO:0003677">
    <property type="term" value="F:DNA binding"/>
    <property type="evidence" value="ECO:0007669"/>
    <property type="project" value="InterPro"/>
</dbReference>